<dbReference type="STRING" id="351656.Xvie_01786"/>
<dbReference type="Proteomes" id="UP000194350">
    <property type="component" value="Unassembled WGS sequence"/>
</dbReference>
<gene>
    <name evidence="2" type="ORF">Xvie_01786</name>
</gene>
<feature type="region of interest" description="Disordered" evidence="1">
    <location>
        <begin position="19"/>
        <end position="40"/>
    </location>
</feature>
<dbReference type="EMBL" id="MUBJ01000007">
    <property type="protein sequence ID" value="OTA16692.1"/>
    <property type="molecule type" value="Genomic_DNA"/>
</dbReference>
<dbReference type="AlphaFoldDB" id="A0A1Y2SGL1"/>
<feature type="region of interest" description="Disordered" evidence="1">
    <location>
        <begin position="436"/>
        <end position="469"/>
    </location>
</feature>
<keyword evidence="3" id="KW-1185">Reference proteome</keyword>
<comment type="caution">
    <text evidence="2">The sequence shown here is derived from an EMBL/GenBank/DDBJ whole genome shotgun (WGS) entry which is preliminary data.</text>
</comment>
<evidence type="ECO:0000313" key="2">
    <source>
        <dbReference type="EMBL" id="OTA16692.1"/>
    </source>
</evidence>
<sequence length="478" mass="53762">MAMDKNSISSVFSDLKNKASKSIEKQKSKMTHPTKVPNCSGKVGDPGVKCNQKFSHQLKLLPIENQVNVSNVPYAYISIPARGFGKTNGEGETDRIMTRQPEEVTVLVGKLAKSYERRRGSFGSLKELEERKISLLTNTGEPTTEKPYISGYDYITVVGARTAPGEFSAGAAKRTVTTLVDPLIDWEKDWNIFTESPGNQYRFINCGLHQLQLFPQASQGDHAVQRIMVVFEQGYTKKDIKRIDEYTKGLGGRIVYIKNKQGLIEFLNQRKEKKRLIKEMVIFSHGIIDYATFHYKGENVEDGLFGPKEIEKVYESIFDFDAKITTYACRAGISVDNGWPGDFTGIPDAGQNKSPAQQMANAWDVEVKAFERRSTYVGVYGAEEEKKYNSILDKYEAANRAYKYELAKGNKNAKPPEKPNDYDIMKKRVEGVKTREYNEDHGGGPIEPDGSWQLPGTGNTPKGLKNGLQNYKPIEWTL</sequence>
<organism evidence="2 3">
    <name type="scientific">Xenorhabdus vietnamensis</name>
    <dbReference type="NCBI Taxonomy" id="351656"/>
    <lineage>
        <taxon>Bacteria</taxon>
        <taxon>Pseudomonadati</taxon>
        <taxon>Pseudomonadota</taxon>
        <taxon>Gammaproteobacteria</taxon>
        <taxon>Enterobacterales</taxon>
        <taxon>Morganellaceae</taxon>
        <taxon>Xenorhabdus</taxon>
    </lineage>
</organism>
<evidence type="ECO:0000313" key="3">
    <source>
        <dbReference type="Proteomes" id="UP000194350"/>
    </source>
</evidence>
<reference evidence="2 3" key="1">
    <citation type="submission" date="2016-10" db="EMBL/GenBank/DDBJ databases">
        <title>Systematic genetic and metabolomic analysis of Xenorhabdus and Photorhabdus spp., highlights the requirements for a dual symbiotic and pathogenic life style.</title>
        <authorList>
            <person name="Tobias N.J."/>
            <person name="Wolff H."/>
            <person name="Djahanschiri B."/>
            <person name="Pidot S.J."/>
            <person name="Stinear T.P."/>
            <person name="Ebersberger I."/>
            <person name="Bode H.B."/>
        </authorList>
    </citation>
    <scope>NUCLEOTIDE SEQUENCE [LARGE SCALE GENOMIC DNA]</scope>
    <source>
        <strain evidence="2 3">DSM 22392</strain>
    </source>
</reference>
<evidence type="ECO:0000256" key="1">
    <source>
        <dbReference type="SAM" id="MobiDB-lite"/>
    </source>
</evidence>
<protein>
    <submittedName>
        <fullName evidence="2">Uncharacterized protein</fullName>
    </submittedName>
</protein>
<dbReference type="RefSeq" id="WP_244175548.1">
    <property type="nucleotide sequence ID" value="NZ_CAWNGD010000117.1"/>
</dbReference>
<name>A0A1Y2SGL1_9GAMM</name>
<proteinExistence type="predicted"/>
<accession>A0A1Y2SGL1</accession>